<keyword evidence="2" id="KW-0012">Acyltransferase</keyword>
<dbReference type="Proteomes" id="UP001597163">
    <property type="component" value="Unassembled WGS sequence"/>
</dbReference>
<keyword evidence="3" id="KW-1185">Reference proteome</keyword>
<dbReference type="InterPro" id="IPR016181">
    <property type="entry name" value="Acyl_CoA_acyltransferase"/>
</dbReference>
<dbReference type="Gene3D" id="3.40.630.30">
    <property type="match status" value="1"/>
</dbReference>
<dbReference type="Pfam" id="PF00583">
    <property type="entry name" value="Acetyltransf_1"/>
    <property type="match status" value="1"/>
</dbReference>
<name>A0ABW3R9C3_9FLAO</name>
<proteinExistence type="predicted"/>
<evidence type="ECO:0000313" key="3">
    <source>
        <dbReference type="Proteomes" id="UP001597163"/>
    </source>
</evidence>
<dbReference type="SUPFAM" id="SSF55729">
    <property type="entry name" value="Acyl-CoA N-acyltransferases (Nat)"/>
    <property type="match status" value="1"/>
</dbReference>
<dbReference type="InterPro" id="IPR000182">
    <property type="entry name" value="GNAT_dom"/>
</dbReference>
<accession>A0ABW3R9C3</accession>
<evidence type="ECO:0000313" key="2">
    <source>
        <dbReference type="EMBL" id="MFD1161635.1"/>
    </source>
</evidence>
<protein>
    <submittedName>
        <fullName evidence="2">GNAT family N-acetyltransferase</fullName>
        <ecNumber evidence="2">2.3.-.-</ecNumber>
    </submittedName>
</protein>
<dbReference type="GO" id="GO:0016746">
    <property type="term" value="F:acyltransferase activity"/>
    <property type="evidence" value="ECO:0007669"/>
    <property type="project" value="UniProtKB-KW"/>
</dbReference>
<dbReference type="PROSITE" id="PS51186">
    <property type="entry name" value="GNAT"/>
    <property type="match status" value="1"/>
</dbReference>
<keyword evidence="2" id="KW-0808">Transferase</keyword>
<dbReference type="EC" id="2.3.-.-" evidence="2"/>
<reference evidence="3" key="1">
    <citation type="journal article" date="2019" name="Int. J. Syst. Evol. Microbiol.">
        <title>The Global Catalogue of Microorganisms (GCM) 10K type strain sequencing project: providing services to taxonomists for standard genome sequencing and annotation.</title>
        <authorList>
            <consortium name="The Broad Institute Genomics Platform"/>
            <consortium name="The Broad Institute Genome Sequencing Center for Infectious Disease"/>
            <person name="Wu L."/>
            <person name="Ma J."/>
        </authorList>
    </citation>
    <scope>NUCLEOTIDE SEQUENCE [LARGE SCALE GENOMIC DNA]</scope>
    <source>
        <strain evidence="3">CCUG 63246</strain>
    </source>
</reference>
<dbReference type="EMBL" id="JBHTLJ010000001">
    <property type="protein sequence ID" value="MFD1161635.1"/>
    <property type="molecule type" value="Genomic_DNA"/>
</dbReference>
<evidence type="ECO:0000259" key="1">
    <source>
        <dbReference type="PROSITE" id="PS51186"/>
    </source>
</evidence>
<gene>
    <name evidence="2" type="ORF">ACFQ2E_04345</name>
</gene>
<dbReference type="RefSeq" id="WP_311936936.1">
    <property type="nucleotide sequence ID" value="NZ_JAVSCK010000001.1"/>
</dbReference>
<comment type="caution">
    <text evidence="2">The sequence shown here is derived from an EMBL/GenBank/DDBJ whole genome shotgun (WGS) entry which is preliminary data.</text>
</comment>
<feature type="domain" description="N-acetyltransferase" evidence="1">
    <location>
        <begin position="6"/>
        <end position="183"/>
    </location>
</feature>
<organism evidence="2 3">
    <name type="scientific">Hwangdonia seohaensis</name>
    <dbReference type="NCBI Taxonomy" id="1240727"/>
    <lineage>
        <taxon>Bacteria</taxon>
        <taxon>Pseudomonadati</taxon>
        <taxon>Bacteroidota</taxon>
        <taxon>Flavobacteriia</taxon>
        <taxon>Flavobacteriales</taxon>
        <taxon>Flavobacteriaceae</taxon>
        <taxon>Hwangdonia</taxon>
    </lineage>
</organism>
<sequence>MLKTDITYHRASTAEDLHQILNLQKKNLYDAISKDSKEKEGFLTVKHDFELLKKMNDACPHFIAKYNAKVVGYALSMVREFRDQIPVLIPMFTEIDKAINEQNPPLNYMVMGQVCVDKEARGQGVFRGLYQYMAQELKHKFDAIITEVDIKNKRSSYAHKAIGFKVLKNYTSNGQFWEIISLNT</sequence>